<dbReference type="GO" id="GO:0006146">
    <property type="term" value="P:adenine catabolic process"/>
    <property type="evidence" value="ECO:0007669"/>
    <property type="project" value="UniProtKB-UniRule"/>
</dbReference>
<feature type="domain" description="Adenosine deaminase" evidence="8">
    <location>
        <begin position="8"/>
        <end position="291"/>
    </location>
</feature>
<dbReference type="GO" id="GO:0005829">
    <property type="term" value="C:cytosol"/>
    <property type="evidence" value="ECO:0007669"/>
    <property type="project" value="TreeGrafter"/>
</dbReference>
<keyword evidence="2" id="KW-0479">Metal-binding</keyword>
<dbReference type="InterPro" id="IPR006330">
    <property type="entry name" value="Ado/ade_deaminase"/>
</dbReference>
<feature type="region of interest" description="Disordered" evidence="7">
    <location>
        <begin position="311"/>
        <end position="336"/>
    </location>
</feature>
<comment type="caution">
    <text evidence="6">Lacks conserved residue(s) required for the propagation of feature annotation.</text>
</comment>
<dbReference type="Gene3D" id="3.20.20.140">
    <property type="entry name" value="Metal-dependent hydrolases"/>
    <property type="match status" value="1"/>
</dbReference>
<feature type="active site" description="Proton donor" evidence="6">
    <location>
        <position position="163"/>
    </location>
</feature>
<organism evidence="9 10">
    <name type="scientific">Bifidobacterium minimum</name>
    <dbReference type="NCBI Taxonomy" id="1693"/>
    <lineage>
        <taxon>Bacteria</taxon>
        <taxon>Bacillati</taxon>
        <taxon>Actinomycetota</taxon>
        <taxon>Actinomycetes</taxon>
        <taxon>Bifidobacteriales</taxon>
        <taxon>Bifidobacteriaceae</taxon>
        <taxon>Bifidobacterium</taxon>
    </lineage>
</organism>
<evidence type="ECO:0000313" key="9">
    <source>
        <dbReference type="EMBL" id="KFI73602.1"/>
    </source>
</evidence>
<evidence type="ECO:0000256" key="5">
    <source>
        <dbReference type="ARBA" id="ARBA00023080"/>
    </source>
</evidence>
<keyword evidence="5 6" id="KW-0546">Nucleotide metabolism</keyword>
<feature type="compositionally biased region" description="Polar residues" evidence="7">
    <location>
        <begin position="320"/>
        <end position="336"/>
    </location>
</feature>
<sequence>MALPWTDLATLRRQYQFDDLQSFLDLYYRLMAVLRTADDFRDLMLAYLERASHDGVLHSEIFFDPQVHMGNGLSIDTVMDGLLEGMRLGRERWGITSSLILCIVRDLPVESAERTLDAVEHRVGDLVGIGLDSAEVGYPPSLFTGVFDRAGRMGLHRVAHAGEEGPAGYVSQALDLLHVERIDHGVHSADDAGVVRRLAADDIPLTMCPLSNTRLHVASSVRDLPIAALLDAGVKVTLNSDDPAYFGGYIADNYRALERDAGIALKDLATMARNSIEASFVDEDERRRMLAMHDAWLRLRLHDDDEGKAKVAGMKGTDADGTNTEGTDAEGTNTGA</sequence>
<comment type="function">
    <text evidence="6">Catalyzes the hydrolytic deamination of adenine to hypoxanthine. Plays an important role in the purine salvage pathway and in nitrogen catabolism.</text>
</comment>
<keyword evidence="10" id="KW-1185">Reference proteome</keyword>
<gene>
    <name evidence="9" type="ORF">BMIN_1037</name>
</gene>
<dbReference type="GO" id="GO:0046872">
    <property type="term" value="F:metal ion binding"/>
    <property type="evidence" value="ECO:0007669"/>
    <property type="project" value="UniProtKB-KW"/>
</dbReference>
<keyword evidence="3 6" id="KW-0378">Hydrolase</keyword>
<dbReference type="HAMAP" id="MF_01962">
    <property type="entry name" value="Adenine_deaminase"/>
    <property type="match status" value="1"/>
</dbReference>
<evidence type="ECO:0000256" key="3">
    <source>
        <dbReference type="ARBA" id="ARBA00022801"/>
    </source>
</evidence>
<dbReference type="PANTHER" id="PTHR43114">
    <property type="entry name" value="ADENINE DEAMINASE"/>
    <property type="match status" value="1"/>
</dbReference>
<accession>A0A087BRF2</accession>
<reference evidence="9 10" key="1">
    <citation type="submission" date="2014-03" db="EMBL/GenBank/DDBJ databases">
        <title>Genomics of Bifidobacteria.</title>
        <authorList>
            <person name="Ventura M."/>
            <person name="Milani C."/>
            <person name="Lugli G.A."/>
        </authorList>
    </citation>
    <scope>NUCLEOTIDE SEQUENCE [LARGE SCALE GENOMIC DNA]</scope>
    <source>
        <strain evidence="9 10">LMG 11592</strain>
    </source>
</reference>
<comment type="cofactor">
    <cofactor evidence="1">
        <name>Zn(2+)</name>
        <dbReference type="ChEBI" id="CHEBI:29105"/>
    </cofactor>
</comment>
<feature type="site" description="Important for catalytic activity" evidence="6">
    <location>
        <position position="184"/>
    </location>
</feature>
<dbReference type="Pfam" id="PF00962">
    <property type="entry name" value="A_deaminase"/>
    <property type="match status" value="1"/>
</dbReference>
<evidence type="ECO:0000256" key="1">
    <source>
        <dbReference type="ARBA" id="ARBA00001947"/>
    </source>
</evidence>
<comment type="catalytic activity">
    <reaction evidence="6">
        <text>adenine + H2O + H(+) = hypoxanthine + NH4(+)</text>
        <dbReference type="Rhea" id="RHEA:23688"/>
        <dbReference type="ChEBI" id="CHEBI:15377"/>
        <dbReference type="ChEBI" id="CHEBI:15378"/>
        <dbReference type="ChEBI" id="CHEBI:16708"/>
        <dbReference type="ChEBI" id="CHEBI:17368"/>
        <dbReference type="ChEBI" id="CHEBI:28938"/>
        <dbReference type="EC" id="3.5.4.2"/>
    </reaction>
</comment>
<dbReference type="GO" id="GO:0043103">
    <property type="term" value="P:hypoxanthine salvage"/>
    <property type="evidence" value="ECO:0007669"/>
    <property type="project" value="UniProtKB-UniRule"/>
</dbReference>
<dbReference type="GO" id="GO:0000034">
    <property type="term" value="F:adenine deaminase activity"/>
    <property type="evidence" value="ECO:0007669"/>
    <property type="project" value="UniProtKB-UniRule"/>
</dbReference>
<dbReference type="EMBL" id="JGZD01000006">
    <property type="protein sequence ID" value="KFI73602.1"/>
    <property type="molecule type" value="Genomic_DNA"/>
</dbReference>
<dbReference type="eggNOG" id="COG1816">
    <property type="taxonomic scope" value="Bacteria"/>
</dbReference>
<keyword evidence="4" id="KW-0862">Zinc</keyword>
<dbReference type="InterPro" id="IPR032466">
    <property type="entry name" value="Metal_Hydrolase"/>
</dbReference>
<dbReference type="InterPro" id="IPR028892">
    <property type="entry name" value="ADE"/>
</dbReference>
<dbReference type="STRING" id="1693.BMIN_1037"/>
<comment type="similarity">
    <text evidence="6">Belongs to the metallo-dependent hydrolases superfamily. Adenosine and AMP deaminases family. Adenine deaminase type 2 subfamily.</text>
</comment>
<evidence type="ECO:0000313" key="10">
    <source>
        <dbReference type="Proteomes" id="UP000029014"/>
    </source>
</evidence>
<proteinExistence type="inferred from homology"/>
<dbReference type="SUPFAM" id="SSF51556">
    <property type="entry name" value="Metallo-dependent hydrolases"/>
    <property type="match status" value="1"/>
</dbReference>
<dbReference type="EC" id="3.5.4.2" evidence="6"/>
<dbReference type="Proteomes" id="UP000029014">
    <property type="component" value="Unassembled WGS sequence"/>
</dbReference>
<dbReference type="NCBIfam" id="TIGR01430">
    <property type="entry name" value="aden_deam"/>
    <property type="match status" value="1"/>
</dbReference>
<protein>
    <recommendedName>
        <fullName evidence="6">Adenine deaminase</fullName>
        <shortName evidence="6">ADE</shortName>
        <ecNumber evidence="6">3.5.4.2</ecNumber>
    </recommendedName>
    <alternativeName>
        <fullName evidence="6">Adenine aminohydrolase</fullName>
        <shortName evidence="6">AAH</shortName>
    </alternativeName>
</protein>
<evidence type="ECO:0000256" key="6">
    <source>
        <dbReference type="HAMAP-Rule" id="MF_01962"/>
    </source>
</evidence>
<dbReference type="PANTHER" id="PTHR43114:SF6">
    <property type="entry name" value="ADENINE DEAMINASE"/>
    <property type="match status" value="1"/>
</dbReference>
<dbReference type="GO" id="GO:0009117">
    <property type="term" value="P:nucleotide metabolic process"/>
    <property type="evidence" value="ECO:0007669"/>
    <property type="project" value="UniProtKB-KW"/>
</dbReference>
<evidence type="ECO:0000256" key="2">
    <source>
        <dbReference type="ARBA" id="ARBA00022723"/>
    </source>
</evidence>
<feature type="binding site" evidence="6">
    <location>
        <position position="242"/>
    </location>
    <ligand>
        <name>substrate</name>
    </ligand>
</feature>
<evidence type="ECO:0000256" key="4">
    <source>
        <dbReference type="ARBA" id="ARBA00022833"/>
    </source>
</evidence>
<dbReference type="InterPro" id="IPR001365">
    <property type="entry name" value="A_deaminase_dom"/>
</dbReference>
<dbReference type="AlphaFoldDB" id="A0A087BRF2"/>
<evidence type="ECO:0000256" key="7">
    <source>
        <dbReference type="SAM" id="MobiDB-lite"/>
    </source>
</evidence>
<name>A0A087BRF2_9BIFI</name>
<evidence type="ECO:0000259" key="8">
    <source>
        <dbReference type="Pfam" id="PF00962"/>
    </source>
</evidence>
<comment type="caution">
    <text evidence="9">The sequence shown here is derived from an EMBL/GenBank/DDBJ whole genome shotgun (WGS) entry which is preliminary data.</text>
</comment>